<name>A0ABV0AQW3_9ACTN</name>
<dbReference type="EMBL" id="JBDJAW010000009">
    <property type="protein sequence ID" value="MEN3536100.1"/>
    <property type="molecule type" value="Genomic_DNA"/>
</dbReference>
<evidence type="ECO:0000313" key="1">
    <source>
        <dbReference type="EMBL" id="MEN3536100.1"/>
    </source>
</evidence>
<reference evidence="1 2" key="1">
    <citation type="submission" date="2024-05" db="EMBL/GenBank/DDBJ databases">
        <title>Microbispora sp.ZYX-F-249.</title>
        <authorList>
            <person name="Xie H."/>
        </authorList>
    </citation>
    <scope>NUCLEOTIDE SEQUENCE [LARGE SCALE GENOMIC DNA]</scope>
    <source>
        <strain evidence="1 2">ZYX-F-249</strain>
    </source>
</reference>
<proteinExistence type="predicted"/>
<keyword evidence="2" id="KW-1185">Reference proteome</keyword>
<comment type="caution">
    <text evidence="1">The sequence shown here is derived from an EMBL/GenBank/DDBJ whole genome shotgun (WGS) entry which is preliminary data.</text>
</comment>
<sequence>MTRGTGSDWALPLIAGAGFRERLASDPVFTDTFFLLEHRRLRRFYLDTGAPRLVYLCGEGLSALAHDLGLAGSAGVAVLEVTLAEMLIAGGASPADLRTAEDHLDRGWNHLSRSAHATVTTRVLPQWYLLRAIVHKARGETTAYESILTDGVRDAWIRDHAGPGDRAPIVRQHVMMRQDSHQHLTLLVSARGYRDERPLEYYRTMKRVIEFLTNAGLVEAASTLEREFVAPFARVRHGVPLIARVSFAKNLAHLSALRGDRQSAAEVLRLAARSADTAGLHGQVRQLRLLTKAVEENDVRGALETFRLQP</sequence>
<organism evidence="1 2">
    <name type="scientific">Microbispora maris</name>
    <dbReference type="NCBI Taxonomy" id="3144104"/>
    <lineage>
        <taxon>Bacteria</taxon>
        <taxon>Bacillati</taxon>
        <taxon>Actinomycetota</taxon>
        <taxon>Actinomycetes</taxon>
        <taxon>Streptosporangiales</taxon>
        <taxon>Streptosporangiaceae</taxon>
        <taxon>Microbispora</taxon>
    </lineage>
</organism>
<accession>A0ABV0AQW3</accession>
<protein>
    <submittedName>
        <fullName evidence="1">Uncharacterized protein</fullName>
    </submittedName>
</protein>
<dbReference type="RefSeq" id="WP_346226107.1">
    <property type="nucleotide sequence ID" value="NZ_JBDJAW010000009.1"/>
</dbReference>
<evidence type="ECO:0000313" key="2">
    <source>
        <dbReference type="Proteomes" id="UP001447516"/>
    </source>
</evidence>
<dbReference type="Proteomes" id="UP001447516">
    <property type="component" value="Unassembled WGS sequence"/>
</dbReference>
<gene>
    <name evidence="1" type="ORF">AAH991_13375</name>
</gene>